<organism evidence="1 2">
    <name type="scientific">Vaccinium darrowii</name>
    <dbReference type="NCBI Taxonomy" id="229202"/>
    <lineage>
        <taxon>Eukaryota</taxon>
        <taxon>Viridiplantae</taxon>
        <taxon>Streptophyta</taxon>
        <taxon>Embryophyta</taxon>
        <taxon>Tracheophyta</taxon>
        <taxon>Spermatophyta</taxon>
        <taxon>Magnoliopsida</taxon>
        <taxon>eudicotyledons</taxon>
        <taxon>Gunneridae</taxon>
        <taxon>Pentapetalae</taxon>
        <taxon>asterids</taxon>
        <taxon>Ericales</taxon>
        <taxon>Ericaceae</taxon>
        <taxon>Vaccinioideae</taxon>
        <taxon>Vaccinieae</taxon>
        <taxon>Vaccinium</taxon>
    </lineage>
</organism>
<keyword evidence="2" id="KW-1185">Reference proteome</keyword>
<protein>
    <submittedName>
        <fullName evidence="1">Uncharacterized protein</fullName>
    </submittedName>
</protein>
<evidence type="ECO:0000313" key="1">
    <source>
        <dbReference type="EMBL" id="KAH7851041.1"/>
    </source>
</evidence>
<name>A0ACB7YCE4_9ERIC</name>
<accession>A0ACB7YCE4</accession>
<dbReference type="EMBL" id="CM037158">
    <property type="protein sequence ID" value="KAH7851041.1"/>
    <property type="molecule type" value="Genomic_DNA"/>
</dbReference>
<sequence length="415" mass="45448">MEGVEAEIVIVGAGIAGLTTALGLHRLGIQSLVLESSDSLRVTGYAFTTWKNAWRALDEIGIGDSLRQHHFQLAGIVASSTVSGLPTSEMSFTAKASHGEQEVRCVRRKLLLEALQKELPIGTLRFSSKVVSIEEESGGCSKLVHLANGSVVKAKVLIGCDGVNSVVSKWLGFKKPAFVGRSSIRGFADFKGSHGFEPKLLLFVGNGVRCGFVPINEDTVYWFFTFIPSTEDKDMEENPGRMKEFVLSNLGNVPDTIKAVVEITELDSITCSPLRSGRPWELLWRNISKGNVCVTGDAFHSMTPDIRQGGCSALEDGVILARCLEEALRKNPSVEAKEGDEKEEYKRIEMGLKKFARERKWRGIVLISTAYMVGFVQQSNGLVMNFVRDNKGLAAFLAGLLLKRADFDCGKLRIS</sequence>
<dbReference type="Proteomes" id="UP000828048">
    <property type="component" value="Chromosome 8"/>
</dbReference>
<evidence type="ECO:0000313" key="2">
    <source>
        <dbReference type="Proteomes" id="UP000828048"/>
    </source>
</evidence>
<reference evidence="1 2" key="1">
    <citation type="journal article" date="2021" name="Hortic Res">
        <title>High-quality reference genome and annotation aids understanding of berry development for evergreen blueberry (Vaccinium darrowii).</title>
        <authorList>
            <person name="Yu J."/>
            <person name="Hulse-Kemp A.M."/>
            <person name="Babiker E."/>
            <person name="Staton M."/>
        </authorList>
    </citation>
    <scope>NUCLEOTIDE SEQUENCE [LARGE SCALE GENOMIC DNA]</scope>
    <source>
        <strain evidence="2">cv. NJ 8807/NJ 8810</strain>
        <tissue evidence="1">Young leaf</tissue>
    </source>
</reference>
<gene>
    <name evidence="1" type="ORF">Vadar_006499</name>
</gene>
<comment type="caution">
    <text evidence="1">The sequence shown here is derived from an EMBL/GenBank/DDBJ whole genome shotgun (WGS) entry which is preliminary data.</text>
</comment>
<proteinExistence type="predicted"/>